<gene>
    <name evidence="1" type="ordered locus">P9303_05141</name>
</gene>
<dbReference type="STRING" id="59922.P9303_05141"/>
<proteinExistence type="predicted"/>
<dbReference type="GO" id="GO:0003677">
    <property type="term" value="F:DNA binding"/>
    <property type="evidence" value="ECO:0007669"/>
    <property type="project" value="InterPro"/>
</dbReference>
<name>A2C706_PROM3</name>
<reference evidence="1 2" key="1">
    <citation type="journal article" date="2007" name="PLoS Genet.">
        <title>Patterns and implications of gene gain and loss in the evolution of Prochlorococcus.</title>
        <authorList>
            <person name="Kettler G.C."/>
            <person name="Martiny A.C."/>
            <person name="Huang K."/>
            <person name="Zucker J."/>
            <person name="Coleman M.L."/>
            <person name="Rodrigue S."/>
            <person name="Chen F."/>
            <person name="Lapidus A."/>
            <person name="Ferriera S."/>
            <person name="Johnson J."/>
            <person name="Steglich C."/>
            <person name="Church G.M."/>
            <person name="Richardson P."/>
            <person name="Chisholm S.W."/>
        </authorList>
    </citation>
    <scope>NUCLEOTIDE SEQUENCE [LARGE SCALE GENOMIC DNA]</scope>
    <source>
        <strain evidence="1 2">MIT 9303</strain>
    </source>
</reference>
<dbReference type="SUPFAM" id="SSF54447">
    <property type="entry name" value="ssDNA-binding transcriptional regulator domain"/>
    <property type="match status" value="1"/>
</dbReference>
<dbReference type="KEGG" id="pmf:P9303_05141"/>
<protein>
    <recommendedName>
        <fullName evidence="3">DUF1818 family protein</fullName>
    </recommendedName>
</protein>
<dbReference type="AlphaFoldDB" id="A2C706"/>
<dbReference type="Gene3D" id="2.30.31.10">
    <property type="entry name" value="Transcriptional Coactivator Pc4, Chain A"/>
    <property type="match status" value="1"/>
</dbReference>
<dbReference type="EMBL" id="CP000554">
    <property type="protein sequence ID" value="ABM77266.1"/>
    <property type="molecule type" value="Genomic_DNA"/>
</dbReference>
<evidence type="ECO:0000313" key="1">
    <source>
        <dbReference type="EMBL" id="ABM77266.1"/>
    </source>
</evidence>
<sequence>MLIQQEGPGWRLARDPARKAFPVLIGGEGWALELTQDEWQCLQSLVVELTDQHQQLVDQLLAEESICLEMERQPWWACLDGDRHSWSLQVILQGDGEKARGAEGCWSVPAAQAMATAMRTAWDFDQ</sequence>
<dbReference type="GO" id="GO:0006355">
    <property type="term" value="P:regulation of DNA-templated transcription"/>
    <property type="evidence" value="ECO:0007669"/>
    <property type="project" value="InterPro"/>
</dbReference>
<dbReference type="InterPro" id="IPR014947">
    <property type="entry name" value="DUF1818"/>
</dbReference>
<dbReference type="InterPro" id="IPR009044">
    <property type="entry name" value="ssDNA-bd_transcriptional_reg"/>
</dbReference>
<dbReference type="HOGENOM" id="CLU_163164_0_0_3"/>
<dbReference type="Pfam" id="PF08848">
    <property type="entry name" value="DUF1818"/>
    <property type="match status" value="1"/>
</dbReference>
<evidence type="ECO:0008006" key="3">
    <source>
        <dbReference type="Google" id="ProtNLM"/>
    </source>
</evidence>
<dbReference type="Proteomes" id="UP000002274">
    <property type="component" value="Chromosome"/>
</dbReference>
<organism evidence="1 2">
    <name type="scientific">Prochlorococcus marinus (strain MIT 9303)</name>
    <dbReference type="NCBI Taxonomy" id="59922"/>
    <lineage>
        <taxon>Bacteria</taxon>
        <taxon>Bacillati</taxon>
        <taxon>Cyanobacteriota</taxon>
        <taxon>Cyanophyceae</taxon>
        <taxon>Synechococcales</taxon>
        <taxon>Prochlorococcaceae</taxon>
        <taxon>Prochlorococcus</taxon>
    </lineage>
</organism>
<accession>A2C706</accession>
<evidence type="ECO:0000313" key="2">
    <source>
        <dbReference type="Proteomes" id="UP000002274"/>
    </source>
</evidence>